<dbReference type="InterPro" id="IPR008927">
    <property type="entry name" value="6-PGluconate_DH-like_C_sf"/>
</dbReference>
<dbReference type="UniPathway" id="UPA00038">
    <property type="reaction ID" value="UER00491"/>
</dbReference>
<dbReference type="InterPro" id="IPR036291">
    <property type="entry name" value="NAD(P)-bd_dom_sf"/>
</dbReference>
<feature type="domain" description="UDP-glucose/GDP-mannose dehydrogenase C-terminal" evidence="11">
    <location>
        <begin position="303"/>
        <end position="388"/>
    </location>
</feature>
<dbReference type="Gene3D" id="1.20.5.100">
    <property type="entry name" value="Cytochrome c1, transmembrane anchor, C-terminal"/>
    <property type="match status" value="1"/>
</dbReference>
<feature type="binding site" evidence="10">
    <location>
        <position position="256"/>
    </location>
    <ligand>
        <name>NAD(+)</name>
        <dbReference type="ChEBI" id="CHEBI:57540"/>
    </ligand>
</feature>
<feature type="binding site" evidence="10">
    <location>
        <position position="83"/>
    </location>
    <ligand>
        <name>NAD(+)</name>
        <dbReference type="ChEBI" id="CHEBI:57540"/>
    </ligand>
</feature>
<feature type="active site" description="Nucleophile" evidence="8">
    <location>
        <position position="253"/>
    </location>
</feature>
<feature type="binding site" evidence="9">
    <location>
        <begin position="242"/>
        <end position="246"/>
    </location>
    <ligand>
        <name>substrate</name>
    </ligand>
</feature>
<evidence type="ECO:0000256" key="7">
    <source>
        <dbReference type="PIRNR" id="PIRNR000124"/>
    </source>
</evidence>
<dbReference type="EC" id="1.1.1.22" evidence="3 7"/>
<keyword evidence="13" id="KW-1185">Reference proteome</keyword>
<dbReference type="GO" id="GO:0000271">
    <property type="term" value="P:polysaccharide biosynthetic process"/>
    <property type="evidence" value="ECO:0007669"/>
    <property type="project" value="InterPro"/>
</dbReference>
<accession>B6BTK8</accession>
<feature type="binding site" evidence="10">
    <location>
        <position position="33"/>
    </location>
    <ligand>
        <name>NAD(+)</name>
        <dbReference type="ChEBI" id="CHEBI:57540"/>
    </ligand>
</feature>
<feature type="binding site" evidence="10">
    <location>
        <position position="317"/>
    </location>
    <ligand>
        <name>NAD(+)</name>
        <dbReference type="ChEBI" id="CHEBI:57540"/>
    </ligand>
</feature>
<dbReference type="InterPro" id="IPR017476">
    <property type="entry name" value="UDP-Glc/GDP-Man"/>
</dbReference>
<comment type="pathway">
    <text evidence="1">Nucleotide-sugar biosynthesis; UDP-alpha-D-glucuronate biosynthesis; UDP-alpha-D-glucuronate from UDP-alpha-D-glucose: step 1/1.</text>
</comment>
<evidence type="ECO:0000256" key="10">
    <source>
        <dbReference type="PIRSR" id="PIRSR500134-3"/>
    </source>
</evidence>
<dbReference type="SUPFAM" id="SSF48179">
    <property type="entry name" value="6-phosphogluconate dehydrogenase C-terminal domain-like"/>
    <property type="match status" value="1"/>
</dbReference>
<dbReference type="InterPro" id="IPR001732">
    <property type="entry name" value="UDP-Glc/GDP-Man_DH_N"/>
</dbReference>
<reference evidence="13" key="1">
    <citation type="journal article" date="2012" name="Stand. Genomic Sci.">
        <title>Genome sequence of strain HIMB624, a cultured representative from the OM43 clade of marine Betaproteobacteria.</title>
        <authorList>
            <person name="Huggett M.J."/>
            <person name="Hayakawa D.H."/>
            <person name="Rappe M.S."/>
        </authorList>
    </citation>
    <scope>NUCLEOTIDE SEQUENCE [LARGE SCALE GENOMIC DNA]</scope>
    <source>
        <strain evidence="13">KB13</strain>
    </source>
</reference>
<dbReference type="Proteomes" id="UP000004188">
    <property type="component" value="Unassembled WGS sequence"/>
</dbReference>
<dbReference type="EMBL" id="DS995299">
    <property type="protein sequence ID" value="EDZ65180.1"/>
    <property type="molecule type" value="Genomic_DNA"/>
</dbReference>
<keyword evidence="4 7" id="KW-0560">Oxidoreductase</keyword>
<organism evidence="12 13">
    <name type="scientific">beta proteobacterium KB13</name>
    <dbReference type="NCBI Taxonomy" id="314607"/>
    <lineage>
        <taxon>Bacteria</taxon>
        <taxon>Pseudomonadati</taxon>
        <taxon>Pseudomonadota</taxon>
        <taxon>Betaproteobacteria</taxon>
        <taxon>Nitrosomonadales</taxon>
        <taxon>OM43 clade</taxon>
    </lineage>
</organism>
<evidence type="ECO:0000313" key="12">
    <source>
        <dbReference type="EMBL" id="EDZ65180.1"/>
    </source>
</evidence>
<dbReference type="PIRSF" id="PIRSF000124">
    <property type="entry name" value="UDPglc_GDPman_dh"/>
    <property type="match status" value="1"/>
</dbReference>
<evidence type="ECO:0000256" key="6">
    <source>
        <dbReference type="ARBA" id="ARBA00047473"/>
    </source>
</evidence>
<dbReference type="Pfam" id="PF00984">
    <property type="entry name" value="UDPG_MGDP_dh"/>
    <property type="match status" value="1"/>
</dbReference>
<dbReference type="eggNOG" id="COG1004">
    <property type="taxonomic scope" value="Bacteria"/>
</dbReference>
<gene>
    <name evidence="12" type="primary">udgA</name>
    <name evidence="12" type="ORF">KB13_1313</name>
</gene>
<proteinExistence type="inferred from homology"/>
<evidence type="ECO:0000256" key="4">
    <source>
        <dbReference type="ARBA" id="ARBA00023002"/>
    </source>
</evidence>
<dbReference type="InterPro" id="IPR014027">
    <property type="entry name" value="UDP-Glc/GDP-Man_DH_C"/>
</dbReference>
<evidence type="ECO:0000256" key="1">
    <source>
        <dbReference type="ARBA" id="ARBA00004701"/>
    </source>
</evidence>
<feature type="binding site" evidence="9">
    <location>
        <position position="310"/>
    </location>
    <ligand>
        <name>substrate</name>
    </ligand>
</feature>
<evidence type="ECO:0000256" key="2">
    <source>
        <dbReference type="ARBA" id="ARBA00006601"/>
    </source>
</evidence>
<protein>
    <recommendedName>
        <fullName evidence="3 7">UDP-glucose 6-dehydrogenase</fullName>
        <ecNumber evidence="3 7">1.1.1.22</ecNumber>
    </recommendedName>
</protein>
<feature type="binding site" evidence="10">
    <location>
        <position position="28"/>
    </location>
    <ligand>
        <name>NAD(+)</name>
        <dbReference type="ChEBI" id="CHEBI:57540"/>
    </ligand>
</feature>
<comment type="similarity">
    <text evidence="2 7">Belongs to the UDP-glucose/GDP-mannose dehydrogenase family.</text>
</comment>
<dbReference type="InterPro" id="IPR028357">
    <property type="entry name" value="UDPglc_DH_bac"/>
</dbReference>
<dbReference type="SUPFAM" id="SSF52413">
    <property type="entry name" value="UDP-glucose/GDP-mannose dehydrogenase C-terminal domain"/>
    <property type="match status" value="1"/>
</dbReference>
<feature type="binding site" evidence="10">
    <location>
        <position position="118"/>
    </location>
    <ligand>
        <name>NAD(+)</name>
        <dbReference type="ChEBI" id="CHEBI:57540"/>
    </ligand>
</feature>
<dbReference type="GO" id="GO:0051287">
    <property type="term" value="F:NAD binding"/>
    <property type="evidence" value="ECO:0007669"/>
    <property type="project" value="InterPro"/>
</dbReference>
<keyword evidence="5 7" id="KW-0520">NAD</keyword>
<feature type="binding site" evidence="10">
    <location>
        <position position="145"/>
    </location>
    <ligand>
        <name>NAD(+)</name>
        <dbReference type="ChEBI" id="CHEBI:57540"/>
    </ligand>
</feature>
<feature type="binding site" evidence="9">
    <location>
        <position position="197"/>
    </location>
    <ligand>
        <name>substrate</name>
    </ligand>
</feature>
<dbReference type="SMART" id="SM00984">
    <property type="entry name" value="UDPG_MGDP_dh_C"/>
    <property type="match status" value="1"/>
</dbReference>
<feature type="binding site" evidence="9">
    <location>
        <position position="250"/>
    </location>
    <ligand>
        <name>substrate</name>
    </ligand>
</feature>
<name>B6BTK8_9PROT</name>
<evidence type="ECO:0000313" key="13">
    <source>
        <dbReference type="Proteomes" id="UP000004188"/>
    </source>
</evidence>
<dbReference type="HOGENOM" id="CLU_023810_2_0_4"/>
<dbReference type="GO" id="GO:0003979">
    <property type="term" value="F:UDP-glucose 6-dehydrogenase activity"/>
    <property type="evidence" value="ECO:0007669"/>
    <property type="project" value="UniProtKB-EC"/>
</dbReference>
<evidence type="ECO:0000259" key="11">
    <source>
        <dbReference type="SMART" id="SM00984"/>
    </source>
</evidence>
<dbReference type="NCBIfam" id="TIGR03026">
    <property type="entry name" value="NDP-sugDHase"/>
    <property type="match status" value="1"/>
</dbReference>
<dbReference type="PIRSF" id="PIRSF500134">
    <property type="entry name" value="UDPglc_DH_bac"/>
    <property type="match status" value="1"/>
</dbReference>
<evidence type="ECO:0000256" key="9">
    <source>
        <dbReference type="PIRSR" id="PIRSR500134-2"/>
    </source>
</evidence>
<dbReference type="AlphaFoldDB" id="B6BTK8"/>
<comment type="catalytic activity">
    <reaction evidence="6 7">
        <text>UDP-alpha-D-glucose + 2 NAD(+) + H2O = UDP-alpha-D-glucuronate + 2 NADH + 3 H(+)</text>
        <dbReference type="Rhea" id="RHEA:23596"/>
        <dbReference type="ChEBI" id="CHEBI:15377"/>
        <dbReference type="ChEBI" id="CHEBI:15378"/>
        <dbReference type="ChEBI" id="CHEBI:57540"/>
        <dbReference type="ChEBI" id="CHEBI:57945"/>
        <dbReference type="ChEBI" id="CHEBI:58052"/>
        <dbReference type="ChEBI" id="CHEBI:58885"/>
        <dbReference type="EC" id="1.1.1.22"/>
    </reaction>
</comment>
<evidence type="ECO:0000256" key="3">
    <source>
        <dbReference type="ARBA" id="ARBA00012954"/>
    </source>
</evidence>
<dbReference type="STRING" id="314607.KB13_1313"/>
<dbReference type="Gene3D" id="3.40.50.720">
    <property type="entry name" value="NAD(P)-binding Rossmann-like Domain"/>
    <property type="match status" value="2"/>
</dbReference>
<sequence>MIVVIGLGYVGLANLLTFSSKFKACGIDIDQNRVQQLKNKKSYLDEKELNNALRNNFHNLSFHNNITKNIVNKSKFIVICLPTNFNHKLNSFDTSIIEHAVHNIYNLKKDINFVIKSTIPIGFTEKLQKKFKKANFIFSPEFLREGSSLSDNVNPSRIVLGGSNMMMINKFKLMMNKTIECKPKFIVTDSGSAEAIKLFSNTYLALRVAFFNEVDNFCLDGKINSLDVIQGMSLDTRIGDFYNNPSFGYGGYCLPKDTLQVKNEFKRRGVASKLINNISASNDARSKLLFNDFFKKYKNSTVCVYRLSMKAGSDNFRESSIIKIVKLLKKNDMKLVIYEPMISNKSFMGIPLLSNREDIKKYDVVISNRKDKFISKIKNVYSRDLFSNN</sequence>
<evidence type="ECO:0000256" key="5">
    <source>
        <dbReference type="ARBA" id="ARBA00023027"/>
    </source>
</evidence>
<dbReference type="PANTHER" id="PTHR43750">
    <property type="entry name" value="UDP-GLUCOSE 6-DEHYDROGENASE TUAD"/>
    <property type="match status" value="1"/>
</dbReference>
<dbReference type="Pfam" id="PF03721">
    <property type="entry name" value="UDPG_MGDP_dh_N"/>
    <property type="match status" value="1"/>
</dbReference>
<dbReference type="PANTHER" id="PTHR43750:SF2">
    <property type="entry name" value="UDP-GLUCOSE 6-DEHYDROGENASE"/>
    <property type="match status" value="1"/>
</dbReference>
<evidence type="ECO:0000256" key="8">
    <source>
        <dbReference type="PIRSR" id="PIRSR500134-1"/>
    </source>
</evidence>
<dbReference type="Pfam" id="PF03720">
    <property type="entry name" value="UDPG_MGDP_dh_C"/>
    <property type="match status" value="1"/>
</dbReference>
<dbReference type="InterPro" id="IPR014026">
    <property type="entry name" value="UDP-Glc/GDP-Man_DH_dimer"/>
</dbReference>
<dbReference type="SUPFAM" id="SSF51735">
    <property type="entry name" value="NAD(P)-binding Rossmann-fold domains"/>
    <property type="match status" value="1"/>
</dbReference>
<feature type="binding site" evidence="9">
    <location>
        <position position="309"/>
    </location>
    <ligand>
        <name>substrate</name>
    </ligand>
</feature>
<dbReference type="GO" id="GO:0006065">
    <property type="term" value="P:UDP-glucuronate biosynthetic process"/>
    <property type="evidence" value="ECO:0007669"/>
    <property type="project" value="UniProtKB-UniPathway"/>
</dbReference>
<feature type="binding site" evidence="9">
    <location>
        <begin position="142"/>
        <end position="145"/>
    </location>
    <ligand>
        <name>substrate</name>
    </ligand>
</feature>
<dbReference type="InterPro" id="IPR036220">
    <property type="entry name" value="UDP-Glc/GDP-Man_DH_C_sf"/>
</dbReference>